<proteinExistence type="predicted"/>
<organism evidence="2 3">
    <name type="scientific">Triplophysa rosa</name>
    <name type="common">Cave loach</name>
    <dbReference type="NCBI Taxonomy" id="992332"/>
    <lineage>
        <taxon>Eukaryota</taxon>
        <taxon>Metazoa</taxon>
        <taxon>Chordata</taxon>
        <taxon>Craniata</taxon>
        <taxon>Vertebrata</taxon>
        <taxon>Euteleostomi</taxon>
        <taxon>Actinopterygii</taxon>
        <taxon>Neopterygii</taxon>
        <taxon>Teleostei</taxon>
        <taxon>Ostariophysi</taxon>
        <taxon>Cypriniformes</taxon>
        <taxon>Nemacheilidae</taxon>
        <taxon>Triplophysa</taxon>
    </lineage>
</organism>
<feature type="compositionally biased region" description="Basic and acidic residues" evidence="1">
    <location>
        <begin position="218"/>
        <end position="228"/>
    </location>
</feature>
<feature type="region of interest" description="Disordered" evidence="1">
    <location>
        <begin position="151"/>
        <end position="194"/>
    </location>
</feature>
<dbReference type="EMBL" id="JAFHDT010000017">
    <property type="protein sequence ID" value="KAI7798118.1"/>
    <property type="molecule type" value="Genomic_DNA"/>
</dbReference>
<gene>
    <name evidence="2" type="ORF">IRJ41_021377</name>
</gene>
<evidence type="ECO:0000313" key="2">
    <source>
        <dbReference type="EMBL" id="KAI7798118.1"/>
    </source>
</evidence>
<keyword evidence="3" id="KW-1185">Reference proteome</keyword>
<feature type="compositionally biased region" description="Polar residues" evidence="1">
    <location>
        <begin position="247"/>
        <end position="275"/>
    </location>
</feature>
<dbReference type="Proteomes" id="UP001059041">
    <property type="component" value="Linkage Group LG17"/>
</dbReference>
<dbReference type="AlphaFoldDB" id="A0A9W7TG86"/>
<comment type="caution">
    <text evidence="2">The sequence shown here is derived from an EMBL/GenBank/DDBJ whole genome shotgun (WGS) entry which is preliminary data.</text>
</comment>
<evidence type="ECO:0000313" key="3">
    <source>
        <dbReference type="Proteomes" id="UP001059041"/>
    </source>
</evidence>
<feature type="compositionally biased region" description="Polar residues" evidence="1">
    <location>
        <begin position="177"/>
        <end position="194"/>
    </location>
</feature>
<feature type="region of interest" description="Disordered" evidence="1">
    <location>
        <begin position="208"/>
        <end position="294"/>
    </location>
</feature>
<accession>A0A9W7TG86</accession>
<reference evidence="2" key="1">
    <citation type="submission" date="2021-02" db="EMBL/GenBank/DDBJ databases">
        <title>Comparative genomics reveals that relaxation of natural selection precedes convergent phenotypic evolution of cavefish.</title>
        <authorList>
            <person name="Peng Z."/>
        </authorList>
    </citation>
    <scope>NUCLEOTIDE SEQUENCE</scope>
    <source>
        <tissue evidence="2">Muscle</tissue>
    </source>
</reference>
<name>A0A9W7TG86_TRIRA</name>
<feature type="compositionally biased region" description="Polar residues" evidence="1">
    <location>
        <begin position="151"/>
        <end position="169"/>
    </location>
</feature>
<protein>
    <submittedName>
        <fullName evidence="2">Uncharacterized protein</fullName>
    </submittedName>
</protein>
<evidence type="ECO:0000256" key="1">
    <source>
        <dbReference type="SAM" id="MobiDB-lite"/>
    </source>
</evidence>
<sequence>MTSMENIEVYIPKEACVKNIPFQSLSSSMIRKISVHLCHNSSETPEKQIVTCISPVELSVKAVADSSEVRSCMTKITPGQFWLPVVSSSVKAYKILKSILPAHRPPVQLSVPAHEDASFPISKASVLLNNSLIIFNNQIFLSVKRPRGKRVSSQSLTSPSAFPVSQSQWHQEDAPPSCQTQDTSRPQQSMTQDQTVIRDEQSLTLLQKVSEVTPVQHDTSKEVQKDAETTSDSANSPPKPPEDLEHNQTASSLQMSNSEPNILHQSQSPTQTSSEMSEEPETAGGEGETHGHLETAGFLPTVGSCLAFDFQLLAKEEKIGHLRARLKKKEAALSVLKSKPTDQV</sequence>